<evidence type="ECO:0000256" key="1">
    <source>
        <dbReference type="ARBA" id="ARBA00008609"/>
    </source>
</evidence>
<evidence type="ECO:0000313" key="6">
    <source>
        <dbReference type="EMBL" id="KAG0727747.1"/>
    </source>
</evidence>
<evidence type="ECO:0000259" key="4">
    <source>
        <dbReference type="Pfam" id="PF08669"/>
    </source>
</evidence>
<evidence type="ECO:0000259" key="5">
    <source>
        <dbReference type="Pfam" id="PF16350"/>
    </source>
</evidence>
<dbReference type="Gene3D" id="3.30.9.10">
    <property type="entry name" value="D-Amino Acid Oxidase, subunit A, domain 2"/>
    <property type="match status" value="1"/>
</dbReference>
<dbReference type="OrthoDB" id="498204at2759"/>
<sequence>MHYTTCSFVTQTHKHSSSGDIPCYPLTMILRRVPRSWASLRNLSHLRGSRRGLSCSTSHSKSDGSSGLEDRADTVIIGGGIAGTSIAYHLALQGQKEVVLLEKTELTAGSTWHAAGLTTTFQGVVNLKRLHYYSLNMYNQLAQETGQETGLHLCGSIRLATTPARVDEMKYQMSRHSQDAPLCLLTTEEVLQYVPIANVDKILMGLYSPYDGHVDPYSLTQAIAKGARRYGAKIVQGAGVEGLRLREDGRWLVSTTQGDVVADRVVNAAGFWAKEVAKMAGSDLPLVPNHHQYLVTSTVPEVKALKKEFPVLRHLEGSFYLRMERDGLLIGPYESSETMQQCNDWVTNGVPKGFGKELFDPDLNRMEPHLEIAMELIPSFANASIQSVVNGPITYTPDLLPLLGPDLLPNMWVAAGFGYGIVHGGGMGKYLADWIQNGEPPFELNECDPLRFSSWTTDDYAMAKTRECYGMNNAIGYPHEERFAGRPTQRLSGAHELLEKRGARMHFHSGWEQPAWFSPSGGKPEYCPSFRRTNWHEAVEGEVERVMTTAGIVDLTPFAKLVVEGPDAAAFLNYVTANKMPKLGRTVISHILTTTGHVYAELTVTRTKDDSFLVVTGSGVELHDLRWLQEQARGGGWKVNIANKTDELGCLSIAGPKSKAVLAKLSPAFEGKFPFFSAKEVSLAGIDMLAMRLSYTGELGWELYHPRTHTAKLYEALLDAGQEHGVGDLGTLALNVLRQEKGFKMWGAEMNLNTTIADAGLMAFVNLNKGDFVGRDAVVKLLQQRPERVLVQVKVDSPEVDPHGDEAVWLCGKVVGNVTSGCFSHHLRQPIAFAYLPPYAVRPGSQVQVELLGDLHTATVLDGPPVLPHTARAKTAK</sequence>
<dbReference type="Pfam" id="PF01266">
    <property type="entry name" value="DAO"/>
    <property type="match status" value="1"/>
</dbReference>
<dbReference type="Proteomes" id="UP000770661">
    <property type="component" value="Unassembled WGS sequence"/>
</dbReference>
<dbReference type="EMBL" id="JACEEZ010003007">
    <property type="protein sequence ID" value="KAG0727747.1"/>
    <property type="molecule type" value="Genomic_DNA"/>
</dbReference>
<dbReference type="SUPFAM" id="SSF101790">
    <property type="entry name" value="Aminomethyltransferase beta-barrel domain"/>
    <property type="match status" value="1"/>
</dbReference>
<gene>
    <name evidence="6" type="primary">Dmgdh</name>
    <name evidence="6" type="ORF">GWK47_033985</name>
</gene>
<dbReference type="InterPro" id="IPR029043">
    <property type="entry name" value="GcvT/YgfZ_C"/>
</dbReference>
<feature type="domain" description="FAD dependent oxidoreductase" evidence="2">
    <location>
        <begin position="73"/>
        <end position="434"/>
    </location>
</feature>
<dbReference type="Gene3D" id="2.40.30.110">
    <property type="entry name" value="Aminomethyltransferase beta-barrel domains"/>
    <property type="match status" value="1"/>
</dbReference>
<evidence type="ECO:0000259" key="2">
    <source>
        <dbReference type="Pfam" id="PF01266"/>
    </source>
</evidence>
<organism evidence="6 7">
    <name type="scientific">Chionoecetes opilio</name>
    <name type="common">Atlantic snow crab</name>
    <name type="synonym">Cancer opilio</name>
    <dbReference type="NCBI Taxonomy" id="41210"/>
    <lineage>
        <taxon>Eukaryota</taxon>
        <taxon>Metazoa</taxon>
        <taxon>Ecdysozoa</taxon>
        <taxon>Arthropoda</taxon>
        <taxon>Crustacea</taxon>
        <taxon>Multicrustacea</taxon>
        <taxon>Malacostraca</taxon>
        <taxon>Eumalacostraca</taxon>
        <taxon>Eucarida</taxon>
        <taxon>Decapoda</taxon>
        <taxon>Pleocyemata</taxon>
        <taxon>Brachyura</taxon>
        <taxon>Eubrachyura</taxon>
        <taxon>Majoidea</taxon>
        <taxon>Majidae</taxon>
        <taxon>Chionoecetes</taxon>
    </lineage>
</organism>
<dbReference type="SUPFAM" id="SSF103025">
    <property type="entry name" value="Folate-binding domain"/>
    <property type="match status" value="1"/>
</dbReference>
<dbReference type="Gene3D" id="3.50.50.60">
    <property type="entry name" value="FAD/NAD(P)-binding domain"/>
    <property type="match status" value="1"/>
</dbReference>
<dbReference type="Pfam" id="PF16350">
    <property type="entry name" value="FAO_M"/>
    <property type="match status" value="1"/>
</dbReference>
<feature type="domain" description="FAD dependent oxidoreductase central" evidence="5">
    <location>
        <begin position="437"/>
        <end position="490"/>
    </location>
</feature>
<feature type="domain" description="Aminomethyltransferase C-terminal" evidence="4">
    <location>
        <begin position="788"/>
        <end position="865"/>
    </location>
</feature>
<dbReference type="GO" id="GO:0005739">
    <property type="term" value="C:mitochondrion"/>
    <property type="evidence" value="ECO:0007669"/>
    <property type="project" value="TreeGrafter"/>
</dbReference>
<evidence type="ECO:0000259" key="3">
    <source>
        <dbReference type="Pfam" id="PF01571"/>
    </source>
</evidence>
<dbReference type="SUPFAM" id="SSF54373">
    <property type="entry name" value="FAD-linked reductases, C-terminal domain"/>
    <property type="match status" value="1"/>
</dbReference>
<dbReference type="PANTHER" id="PTHR43757">
    <property type="entry name" value="AMINOMETHYLTRANSFERASE"/>
    <property type="match status" value="1"/>
</dbReference>
<dbReference type="InterPro" id="IPR006076">
    <property type="entry name" value="FAD-dep_OxRdtase"/>
</dbReference>
<dbReference type="InterPro" id="IPR006222">
    <property type="entry name" value="GCVT_N"/>
</dbReference>
<dbReference type="InterPro" id="IPR028896">
    <property type="entry name" value="GcvT/YgfZ/DmdA"/>
</dbReference>
<comment type="caution">
    <text evidence="6">The sequence shown here is derived from an EMBL/GenBank/DDBJ whole genome shotgun (WGS) entry which is preliminary data.</text>
</comment>
<protein>
    <submittedName>
        <fullName evidence="6">Dimethylglycine dehydrogenase, mitochondrial</fullName>
    </submittedName>
</protein>
<dbReference type="Pfam" id="PF08669">
    <property type="entry name" value="GCV_T_C"/>
    <property type="match status" value="1"/>
</dbReference>
<comment type="similarity">
    <text evidence="1">Belongs to the GcvT family.</text>
</comment>
<dbReference type="Gene3D" id="3.30.1360.120">
    <property type="entry name" value="Probable tRNA modification gtpase trme, domain 1"/>
    <property type="match status" value="1"/>
</dbReference>
<dbReference type="SUPFAM" id="SSF51905">
    <property type="entry name" value="FAD/NAD(P)-binding domain"/>
    <property type="match status" value="1"/>
</dbReference>
<dbReference type="InterPro" id="IPR013977">
    <property type="entry name" value="GcvT_C"/>
</dbReference>
<dbReference type="InterPro" id="IPR036188">
    <property type="entry name" value="FAD/NAD-bd_sf"/>
</dbReference>
<keyword evidence="7" id="KW-1185">Reference proteome</keyword>
<accession>A0A8J4YIR5</accession>
<dbReference type="Gene3D" id="3.30.70.1400">
    <property type="entry name" value="Aminomethyltransferase beta-barrel domains"/>
    <property type="match status" value="1"/>
</dbReference>
<dbReference type="InterPro" id="IPR032503">
    <property type="entry name" value="FAO_M"/>
</dbReference>
<evidence type="ECO:0000313" key="7">
    <source>
        <dbReference type="Proteomes" id="UP000770661"/>
    </source>
</evidence>
<reference evidence="6" key="1">
    <citation type="submission" date="2020-07" db="EMBL/GenBank/DDBJ databases">
        <title>The High-quality genome of the commercially important snow crab, Chionoecetes opilio.</title>
        <authorList>
            <person name="Jeong J.-H."/>
            <person name="Ryu S."/>
        </authorList>
    </citation>
    <scope>NUCLEOTIDE SEQUENCE</scope>
    <source>
        <strain evidence="6">MADBK_172401_WGS</strain>
        <tissue evidence="6">Digestive gland</tissue>
    </source>
</reference>
<dbReference type="InterPro" id="IPR027266">
    <property type="entry name" value="TrmE/GcvT-like"/>
</dbReference>
<dbReference type="AlphaFoldDB" id="A0A8J4YIR5"/>
<dbReference type="PANTHER" id="PTHR43757:SF2">
    <property type="entry name" value="AMINOMETHYLTRANSFERASE, MITOCHONDRIAL"/>
    <property type="match status" value="1"/>
</dbReference>
<proteinExistence type="inferred from homology"/>
<dbReference type="Pfam" id="PF01571">
    <property type="entry name" value="GCV_T"/>
    <property type="match status" value="1"/>
</dbReference>
<name>A0A8J4YIR5_CHIOP</name>
<feature type="domain" description="GCVT N-terminal" evidence="3">
    <location>
        <begin position="495"/>
        <end position="769"/>
    </location>
</feature>